<accession>A0A371HNL9</accession>
<dbReference type="EMBL" id="QJKJ01002092">
    <property type="protein sequence ID" value="RDY04391.1"/>
    <property type="molecule type" value="Genomic_DNA"/>
</dbReference>
<keyword evidence="2" id="KW-1185">Reference proteome</keyword>
<feature type="non-terminal residue" evidence="1">
    <location>
        <position position="1"/>
    </location>
</feature>
<comment type="caution">
    <text evidence="1">The sequence shown here is derived from an EMBL/GenBank/DDBJ whole genome shotgun (WGS) entry which is preliminary data.</text>
</comment>
<organism evidence="1 2">
    <name type="scientific">Mucuna pruriens</name>
    <name type="common">Velvet bean</name>
    <name type="synonym">Dolichos pruriens</name>
    <dbReference type="NCBI Taxonomy" id="157652"/>
    <lineage>
        <taxon>Eukaryota</taxon>
        <taxon>Viridiplantae</taxon>
        <taxon>Streptophyta</taxon>
        <taxon>Embryophyta</taxon>
        <taxon>Tracheophyta</taxon>
        <taxon>Spermatophyta</taxon>
        <taxon>Magnoliopsida</taxon>
        <taxon>eudicotyledons</taxon>
        <taxon>Gunneridae</taxon>
        <taxon>Pentapetalae</taxon>
        <taxon>rosids</taxon>
        <taxon>fabids</taxon>
        <taxon>Fabales</taxon>
        <taxon>Fabaceae</taxon>
        <taxon>Papilionoideae</taxon>
        <taxon>50 kb inversion clade</taxon>
        <taxon>NPAAA clade</taxon>
        <taxon>indigoferoid/millettioid clade</taxon>
        <taxon>Phaseoleae</taxon>
        <taxon>Mucuna</taxon>
    </lineage>
</organism>
<name>A0A371HNL9_MUCPR</name>
<protein>
    <submittedName>
        <fullName evidence="1">Uncharacterized protein</fullName>
    </submittedName>
</protein>
<reference evidence="1" key="1">
    <citation type="submission" date="2018-05" db="EMBL/GenBank/DDBJ databases">
        <title>Draft genome of Mucuna pruriens seed.</title>
        <authorList>
            <person name="Nnadi N.E."/>
            <person name="Vos R."/>
            <person name="Hasami M.H."/>
            <person name="Devisetty U.K."/>
            <person name="Aguiy J.C."/>
        </authorList>
    </citation>
    <scope>NUCLEOTIDE SEQUENCE [LARGE SCALE GENOMIC DNA]</scope>
    <source>
        <strain evidence="1">JCA_2017</strain>
    </source>
</reference>
<evidence type="ECO:0000313" key="2">
    <source>
        <dbReference type="Proteomes" id="UP000257109"/>
    </source>
</evidence>
<sequence>MDALKCRIPPFDGVDNVETYLDWKMKMDKVLSCLIILNMKKSRWSPMNSLGKFVKEGRDMLIHEQT</sequence>
<proteinExistence type="predicted"/>
<evidence type="ECO:0000313" key="1">
    <source>
        <dbReference type="EMBL" id="RDY04391.1"/>
    </source>
</evidence>
<dbReference type="Proteomes" id="UP000257109">
    <property type="component" value="Unassembled WGS sequence"/>
</dbReference>
<dbReference type="AlphaFoldDB" id="A0A371HNL9"/>
<gene>
    <name evidence="1" type="ORF">CR513_11912</name>
</gene>